<dbReference type="PANTHER" id="PTHR23112">
    <property type="entry name" value="G PROTEIN-COUPLED RECEPTOR 157-RELATED"/>
    <property type="match status" value="1"/>
</dbReference>
<dbReference type="GO" id="GO:0007189">
    <property type="term" value="P:adenylate cyclase-activating G protein-coupled receptor signaling pathway"/>
    <property type="evidence" value="ECO:0007669"/>
    <property type="project" value="TreeGrafter"/>
</dbReference>
<evidence type="ECO:0000313" key="9">
    <source>
        <dbReference type="Proteomes" id="UP000187209"/>
    </source>
</evidence>
<keyword evidence="3 5" id="KW-1133">Transmembrane helix</keyword>
<organism evidence="8 9">
    <name type="scientific">Stentor coeruleus</name>
    <dbReference type="NCBI Taxonomy" id="5963"/>
    <lineage>
        <taxon>Eukaryota</taxon>
        <taxon>Sar</taxon>
        <taxon>Alveolata</taxon>
        <taxon>Ciliophora</taxon>
        <taxon>Postciliodesmatophora</taxon>
        <taxon>Heterotrichea</taxon>
        <taxon>Heterotrichida</taxon>
        <taxon>Stentoridae</taxon>
        <taxon>Stentor</taxon>
    </lineage>
</organism>
<dbReference type="InterPro" id="IPR017452">
    <property type="entry name" value="GPCR_Rhodpsn_7TM"/>
</dbReference>
<feature type="chain" id="PRO_5012819750" description="G-protein coupled receptors family 1 profile domain-containing protein" evidence="6">
    <location>
        <begin position="16"/>
        <end position="178"/>
    </location>
</feature>
<feature type="signal peptide" evidence="6">
    <location>
        <begin position="1"/>
        <end position="15"/>
    </location>
</feature>
<protein>
    <recommendedName>
        <fullName evidence="7">G-protein coupled receptors family 1 profile domain-containing protein</fullName>
    </recommendedName>
</protein>
<feature type="domain" description="G-protein coupled receptors family 1 profile" evidence="7">
    <location>
        <begin position="1"/>
        <end position="142"/>
    </location>
</feature>
<dbReference type="AlphaFoldDB" id="A0A1R2BQW5"/>
<evidence type="ECO:0000259" key="7">
    <source>
        <dbReference type="PROSITE" id="PS50262"/>
    </source>
</evidence>
<gene>
    <name evidence="8" type="ORF">SteCoe_20925</name>
</gene>
<accession>A0A1R2BQW5</accession>
<sequence length="178" mass="20351">MFYLAFAWALPCALSVIPIFTNSYKITSGWCWIKGGMGIESIILQLVEGFATALAVLIYNTITLIKIKKKLKGELAKNEKEDRLRKKLMKRMIYYPLVLLICITPAAIYRIFENTGIKEYTILAMIAADFQCLLGFGNAIVYGFTENLKKKVKLKFRLMDYDESSERCSANNVDYKTK</sequence>
<feature type="transmembrane region" description="Helical" evidence="5">
    <location>
        <begin position="124"/>
        <end position="145"/>
    </location>
</feature>
<comment type="subcellular location">
    <subcellularLocation>
        <location evidence="1">Membrane</location>
        <topology evidence="1">Multi-pass membrane protein</topology>
    </subcellularLocation>
</comment>
<evidence type="ECO:0000256" key="2">
    <source>
        <dbReference type="ARBA" id="ARBA00022692"/>
    </source>
</evidence>
<dbReference type="PANTHER" id="PTHR23112:SF0">
    <property type="entry name" value="TRANSMEMBRANE PROTEIN 116"/>
    <property type="match status" value="1"/>
</dbReference>
<dbReference type="PROSITE" id="PS50262">
    <property type="entry name" value="G_PROTEIN_RECEP_F1_2"/>
    <property type="match status" value="1"/>
</dbReference>
<dbReference type="OrthoDB" id="299724at2759"/>
<dbReference type="SUPFAM" id="SSF81321">
    <property type="entry name" value="Family A G protein-coupled receptor-like"/>
    <property type="match status" value="1"/>
</dbReference>
<dbReference type="GO" id="GO:0005886">
    <property type="term" value="C:plasma membrane"/>
    <property type="evidence" value="ECO:0007669"/>
    <property type="project" value="TreeGrafter"/>
</dbReference>
<dbReference type="GO" id="GO:0004930">
    <property type="term" value="F:G protein-coupled receptor activity"/>
    <property type="evidence" value="ECO:0007669"/>
    <property type="project" value="TreeGrafter"/>
</dbReference>
<feature type="transmembrane region" description="Helical" evidence="5">
    <location>
        <begin position="42"/>
        <end position="62"/>
    </location>
</feature>
<proteinExistence type="predicted"/>
<keyword evidence="4 5" id="KW-0472">Membrane</keyword>
<feature type="transmembrane region" description="Helical" evidence="5">
    <location>
        <begin position="93"/>
        <end position="112"/>
    </location>
</feature>
<dbReference type="Pfam" id="PF05462">
    <property type="entry name" value="Dicty_CAR"/>
    <property type="match status" value="1"/>
</dbReference>
<keyword evidence="6" id="KW-0732">Signal</keyword>
<keyword evidence="9" id="KW-1185">Reference proteome</keyword>
<evidence type="ECO:0000256" key="4">
    <source>
        <dbReference type="ARBA" id="ARBA00023136"/>
    </source>
</evidence>
<evidence type="ECO:0000256" key="6">
    <source>
        <dbReference type="SAM" id="SignalP"/>
    </source>
</evidence>
<evidence type="ECO:0000256" key="5">
    <source>
        <dbReference type="SAM" id="Phobius"/>
    </source>
</evidence>
<comment type="caution">
    <text evidence="8">The sequence shown here is derived from an EMBL/GenBank/DDBJ whole genome shotgun (WGS) entry which is preliminary data.</text>
</comment>
<name>A0A1R2BQW5_9CILI</name>
<reference evidence="8 9" key="1">
    <citation type="submission" date="2016-11" db="EMBL/GenBank/DDBJ databases">
        <title>The macronuclear genome of Stentor coeruleus: a giant cell with tiny introns.</title>
        <authorList>
            <person name="Slabodnick M."/>
            <person name="Ruby J.G."/>
            <person name="Reiff S.B."/>
            <person name="Swart E.C."/>
            <person name="Gosai S."/>
            <person name="Prabakaran S."/>
            <person name="Witkowska E."/>
            <person name="Larue G.E."/>
            <person name="Fisher S."/>
            <person name="Freeman R.M."/>
            <person name="Gunawardena J."/>
            <person name="Chu W."/>
            <person name="Stover N.A."/>
            <person name="Gregory B.D."/>
            <person name="Nowacki M."/>
            <person name="Derisi J."/>
            <person name="Roy S.W."/>
            <person name="Marshall W.F."/>
            <person name="Sood P."/>
        </authorList>
    </citation>
    <scope>NUCLEOTIDE SEQUENCE [LARGE SCALE GENOMIC DNA]</scope>
    <source>
        <strain evidence="8">WM001</strain>
    </source>
</reference>
<dbReference type="EMBL" id="MPUH01000486">
    <property type="protein sequence ID" value="OMJ79134.1"/>
    <property type="molecule type" value="Genomic_DNA"/>
</dbReference>
<evidence type="ECO:0000256" key="1">
    <source>
        <dbReference type="ARBA" id="ARBA00004141"/>
    </source>
</evidence>
<dbReference type="Gene3D" id="1.20.1070.10">
    <property type="entry name" value="Rhodopsin 7-helix transmembrane proteins"/>
    <property type="match status" value="1"/>
</dbReference>
<dbReference type="Proteomes" id="UP000187209">
    <property type="component" value="Unassembled WGS sequence"/>
</dbReference>
<evidence type="ECO:0000256" key="3">
    <source>
        <dbReference type="ARBA" id="ARBA00022989"/>
    </source>
</evidence>
<keyword evidence="2 5" id="KW-0812">Transmembrane</keyword>
<evidence type="ECO:0000313" key="8">
    <source>
        <dbReference type="EMBL" id="OMJ79134.1"/>
    </source>
</evidence>